<dbReference type="Proteomes" id="UP001233535">
    <property type="component" value="Unassembled WGS sequence"/>
</dbReference>
<evidence type="ECO:0008006" key="4">
    <source>
        <dbReference type="Google" id="ProtNLM"/>
    </source>
</evidence>
<feature type="region of interest" description="Disordered" evidence="1">
    <location>
        <begin position="1"/>
        <end position="24"/>
    </location>
</feature>
<proteinExistence type="predicted"/>
<sequence>MNSNPGSSEAKVLAGQSVDAKQETSFQKLQKRAFGGEDVAARPGAEDDGWWPKGPLLPGVHELIRDFVAGIESPEGLHIVFLLGGAGNGKSFAARSLGKELGLSTSASDELAHRIYKTTKNGVSIELLNDATIAPSADYQSRQPVALACDIQRWWDESAASPVAAFCCVNRGIVIDELRSLSEHGDGIEVLARAVLAWLASPGQDDLGQLGASREGAKLVLGDHYHELRFNLDGRAVRISAMSVDACSLMDIDGVQSRAGALFQQIVERCRDDAMVRPMECPIRANVQQWLPPNTILSWENILAHAEIASGRLHSYRDVWGLAALSILGPRFATLDGSRSLLEHVDRCLHKARNGSSLKEKLDALLELSHFRMHNALFRAPMPTGDDALPFYPPTTPAHLGLSLVDPSAWGAMDSQVVEAAMQSVALGGMPSESLLESGLLDNAWFGFDKCLEQAIVEYVGSNDCSDSVRRRLVSWFGGYLTRLVGVSTGHLGNRAVVKQWELCREKCAKGVGKLPLELEKAIRSLIFPQHDDAPQDSILVPAFAARVEPLQASREETSPRLAEIIPHNSINLQVRQQGSRLVLECTLTGHAEVIGQLVLDFSLMREALACRGHRAGQTESTAHVEPRIERCRASSLSAVPANQRRLVVISGGSPVELS</sequence>
<evidence type="ECO:0000313" key="3">
    <source>
        <dbReference type="Proteomes" id="UP001233535"/>
    </source>
</evidence>
<dbReference type="EMBL" id="JARUHG010000005">
    <property type="protein sequence ID" value="MDR0184262.1"/>
    <property type="molecule type" value="Genomic_DNA"/>
</dbReference>
<accession>A0ABU1CH53</accession>
<reference evidence="2 3" key="1">
    <citation type="submission" date="2023-04" db="EMBL/GenBank/DDBJ databases">
        <title>Lysobacter sp. strain UC isolated from soil sample.</title>
        <authorList>
            <person name="Choksket S."/>
            <person name="Harshvardhan F."/>
            <person name="Rana R."/>
            <person name="Patil P.B."/>
            <person name="Korpole S."/>
        </authorList>
    </citation>
    <scope>NUCLEOTIDE SEQUENCE [LARGE SCALE GENOMIC DNA]</scope>
    <source>
        <strain evidence="2 3">UC</strain>
    </source>
</reference>
<protein>
    <recommendedName>
        <fullName evidence="4">ATP-binding protein</fullName>
    </recommendedName>
</protein>
<gene>
    <name evidence="2" type="ORF">P8609_14955</name>
</gene>
<organism evidence="2 3">
    <name type="scientific">Lysobacter arvi</name>
    <dbReference type="NCBI Taxonomy" id="3038776"/>
    <lineage>
        <taxon>Bacteria</taxon>
        <taxon>Pseudomonadati</taxon>
        <taxon>Pseudomonadota</taxon>
        <taxon>Gammaproteobacteria</taxon>
        <taxon>Lysobacterales</taxon>
        <taxon>Lysobacteraceae</taxon>
        <taxon>Lysobacter</taxon>
    </lineage>
</organism>
<keyword evidence="3" id="KW-1185">Reference proteome</keyword>
<evidence type="ECO:0000256" key="1">
    <source>
        <dbReference type="SAM" id="MobiDB-lite"/>
    </source>
</evidence>
<evidence type="ECO:0000313" key="2">
    <source>
        <dbReference type="EMBL" id="MDR0184262.1"/>
    </source>
</evidence>
<comment type="caution">
    <text evidence="2">The sequence shown here is derived from an EMBL/GenBank/DDBJ whole genome shotgun (WGS) entry which is preliminary data.</text>
</comment>
<name>A0ABU1CH53_9GAMM</name>
<dbReference type="RefSeq" id="WP_309263386.1">
    <property type="nucleotide sequence ID" value="NZ_JARUHG010000005.1"/>
</dbReference>